<dbReference type="InterPro" id="IPR008979">
    <property type="entry name" value="Galactose-bd-like_sf"/>
</dbReference>
<reference evidence="1 2" key="1">
    <citation type="submission" date="2018-09" db="EMBL/GenBank/DDBJ databases">
        <authorList>
            <person name="Wang F."/>
        </authorList>
    </citation>
    <scope>NUCLEOTIDE SEQUENCE [LARGE SCALE GENOMIC DNA]</scope>
    <source>
        <strain evidence="1 2">PLHSC7-2</strain>
    </source>
</reference>
<dbReference type="RefSeq" id="WP_198419289.1">
    <property type="nucleotide sequence ID" value="NZ_QZCH01000151.1"/>
</dbReference>
<dbReference type="EMBL" id="QZCH01000151">
    <property type="protein sequence ID" value="RJG35086.1"/>
    <property type="molecule type" value="Genomic_DNA"/>
</dbReference>
<gene>
    <name evidence="1" type="ORF">D1Z90_20980</name>
</gene>
<keyword evidence="2" id="KW-1185">Reference proteome</keyword>
<reference evidence="1 2" key="2">
    <citation type="submission" date="2019-01" db="EMBL/GenBank/DDBJ databases">
        <title>Motilimonas pumilus sp. nov., isolated from the gut of sea cucumber (Apostichopus japonicus).</title>
        <authorList>
            <person name="Wang F.-Q."/>
            <person name="Ren L.-H."/>
            <person name="Lin Y.-W."/>
            <person name="Sun G.-H."/>
            <person name="Du Z.-J."/>
            <person name="Zhao J.-X."/>
            <person name="Liu X.-J."/>
            <person name="Liu L.-J."/>
        </authorList>
    </citation>
    <scope>NUCLEOTIDE SEQUENCE [LARGE SCALE GENOMIC DNA]</scope>
    <source>
        <strain evidence="1 2">PLHSC7-2</strain>
    </source>
</reference>
<name>A0A418Y8U6_9GAMM</name>
<dbReference type="Proteomes" id="UP000283255">
    <property type="component" value="Unassembled WGS sequence"/>
</dbReference>
<comment type="caution">
    <text evidence="1">The sequence shown here is derived from an EMBL/GenBank/DDBJ whole genome shotgun (WGS) entry which is preliminary data.</text>
</comment>
<dbReference type="AlphaFoldDB" id="A0A418Y8U6"/>
<protein>
    <recommendedName>
        <fullName evidence="3">CBM6 domain-containing protein</fullName>
    </recommendedName>
</protein>
<evidence type="ECO:0000313" key="1">
    <source>
        <dbReference type="EMBL" id="RJG35086.1"/>
    </source>
</evidence>
<proteinExistence type="predicted"/>
<dbReference type="SUPFAM" id="SSF49785">
    <property type="entry name" value="Galactose-binding domain-like"/>
    <property type="match status" value="1"/>
</dbReference>
<accession>A0A418Y8U6</accession>
<evidence type="ECO:0000313" key="2">
    <source>
        <dbReference type="Proteomes" id="UP000283255"/>
    </source>
</evidence>
<evidence type="ECO:0008006" key="3">
    <source>
        <dbReference type="Google" id="ProtNLM"/>
    </source>
</evidence>
<dbReference type="Gene3D" id="2.60.120.260">
    <property type="entry name" value="Galactose-binding domain-like"/>
    <property type="match status" value="1"/>
</dbReference>
<feature type="non-terminal residue" evidence="1">
    <location>
        <position position="1"/>
    </location>
</feature>
<feature type="non-terminal residue" evidence="1">
    <location>
        <position position="199"/>
    </location>
</feature>
<sequence>LGFAQLDAVAAVVAQAGPNPIPIDQTATTDNVQVLLATLAERNSSASVANPSEGRKNFYIQNFNTTSDYLAWTILLPAAASYQPTVMLSASSGQQFSLSVNGSVAATFTATGGWQRQVAPNISRPAGSVVVKLARTGTLSGSAQIKSLELLRASDVSAYTTRVAAARANTTWLSQAKYGLMFQYGSWGFPAGGGAALPL</sequence>
<organism evidence="1 2">
    <name type="scientific">Motilimonas pumila</name>
    <dbReference type="NCBI Taxonomy" id="2303987"/>
    <lineage>
        <taxon>Bacteria</taxon>
        <taxon>Pseudomonadati</taxon>
        <taxon>Pseudomonadota</taxon>
        <taxon>Gammaproteobacteria</taxon>
        <taxon>Alteromonadales</taxon>
        <taxon>Alteromonadales genera incertae sedis</taxon>
        <taxon>Motilimonas</taxon>
    </lineage>
</organism>